<keyword evidence="1" id="KW-0732">Signal</keyword>
<reference evidence="3" key="1">
    <citation type="journal article" date="2014" name="Int. J. Syst. Evol. Microbiol.">
        <title>Complete genome sequence of Corynebacterium casei LMG S-19264T (=DSM 44701T), isolated from a smear-ripened cheese.</title>
        <authorList>
            <consortium name="US DOE Joint Genome Institute (JGI-PGF)"/>
            <person name="Walter F."/>
            <person name="Albersmeier A."/>
            <person name="Kalinowski J."/>
            <person name="Ruckert C."/>
        </authorList>
    </citation>
    <scope>NUCLEOTIDE SEQUENCE</scope>
    <source>
        <strain evidence="3">NBRC 101628</strain>
    </source>
</reference>
<dbReference type="Proteomes" id="UP001161422">
    <property type="component" value="Unassembled WGS sequence"/>
</dbReference>
<comment type="caution">
    <text evidence="3">The sequence shown here is derived from an EMBL/GenBank/DDBJ whole genome shotgun (WGS) entry which is preliminary data.</text>
</comment>
<dbReference type="PROSITE" id="PS51257">
    <property type="entry name" value="PROKAR_LIPOPROTEIN"/>
    <property type="match status" value="1"/>
</dbReference>
<dbReference type="InterPro" id="IPR005184">
    <property type="entry name" value="DUF306_Meta_HslJ"/>
</dbReference>
<dbReference type="Pfam" id="PF03724">
    <property type="entry name" value="META"/>
    <property type="match status" value="1"/>
</dbReference>
<gene>
    <name evidence="3" type="ORF">GCM10007895_25760</name>
</gene>
<evidence type="ECO:0000259" key="2">
    <source>
        <dbReference type="Pfam" id="PF03724"/>
    </source>
</evidence>
<reference evidence="3" key="2">
    <citation type="submission" date="2023-01" db="EMBL/GenBank/DDBJ databases">
        <title>Draft genome sequence of Paraferrimonas sedimenticola strain NBRC 101628.</title>
        <authorList>
            <person name="Sun Q."/>
            <person name="Mori K."/>
        </authorList>
    </citation>
    <scope>NUCLEOTIDE SEQUENCE</scope>
    <source>
        <strain evidence="3">NBRC 101628</strain>
    </source>
</reference>
<dbReference type="PANTHER" id="PTHR35535:SF1">
    <property type="entry name" value="HEAT SHOCK PROTEIN HSLJ"/>
    <property type="match status" value="1"/>
</dbReference>
<proteinExistence type="predicted"/>
<evidence type="ECO:0000313" key="4">
    <source>
        <dbReference type="Proteomes" id="UP001161422"/>
    </source>
</evidence>
<keyword evidence="4" id="KW-1185">Reference proteome</keyword>
<feature type="chain" id="PRO_5041277494" evidence="1">
    <location>
        <begin position="25"/>
        <end position="139"/>
    </location>
</feature>
<evidence type="ECO:0000313" key="3">
    <source>
        <dbReference type="EMBL" id="GLP97269.1"/>
    </source>
</evidence>
<sequence length="139" mass="15285">MKRLTITALLLSSLFGCASQSDSATEAKTLDLQGNWHIEYIGDMPVIDYSPAKVMFQEEGKLSGNTSCNQFFGSYQQQGESLTISPAGTTMKACVDALMEQEQRTMQALSKVTQARMNKGRLEFLDQASGVVMILTKMD</sequence>
<dbReference type="EMBL" id="BSNC01000006">
    <property type="protein sequence ID" value="GLP97269.1"/>
    <property type="molecule type" value="Genomic_DNA"/>
</dbReference>
<protein>
    <submittedName>
        <fullName evidence="3">Heat-shock protein HslJ</fullName>
    </submittedName>
</protein>
<accession>A0AA37VZJ2</accession>
<name>A0AA37VZJ2_9GAMM</name>
<feature type="domain" description="DUF306" evidence="2">
    <location>
        <begin position="32"/>
        <end position="133"/>
    </location>
</feature>
<evidence type="ECO:0000256" key="1">
    <source>
        <dbReference type="SAM" id="SignalP"/>
    </source>
</evidence>
<organism evidence="3 4">
    <name type="scientific">Paraferrimonas sedimenticola</name>
    <dbReference type="NCBI Taxonomy" id="375674"/>
    <lineage>
        <taxon>Bacteria</taxon>
        <taxon>Pseudomonadati</taxon>
        <taxon>Pseudomonadota</taxon>
        <taxon>Gammaproteobacteria</taxon>
        <taxon>Alteromonadales</taxon>
        <taxon>Ferrimonadaceae</taxon>
        <taxon>Paraferrimonas</taxon>
    </lineage>
</organism>
<dbReference type="Gene3D" id="2.40.128.270">
    <property type="match status" value="1"/>
</dbReference>
<feature type="signal peptide" evidence="1">
    <location>
        <begin position="1"/>
        <end position="24"/>
    </location>
</feature>
<dbReference type="InterPro" id="IPR038670">
    <property type="entry name" value="HslJ-like_sf"/>
</dbReference>
<dbReference type="PANTHER" id="PTHR35535">
    <property type="entry name" value="HEAT SHOCK PROTEIN HSLJ"/>
    <property type="match status" value="1"/>
</dbReference>
<dbReference type="RefSeq" id="WP_095504875.1">
    <property type="nucleotide sequence ID" value="NZ_BSNC01000006.1"/>
</dbReference>
<dbReference type="InterPro" id="IPR053147">
    <property type="entry name" value="Hsp_HslJ-like"/>
</dbReference>
<dbReference type="AlphaFoldDB" id="A0AA37VZJ2"/>